<evidence type="ECO:0000256" key="1">
    <source>
        <dbReference type="SAM" id="MobiDB-lite"/>
    </source>
</evidence>
<organism evidence="2 3">
    <name type="scientific">Chaetoceros tenuissimus</name>
    <dbReference type="NCBI Taxonomy" id="426638"/>
    <lineage>
        <taxon>Eukaryota</taxon>
        <taxon>Sar</taxon>
        <taxon>Stramenopiles</taxon>
        <taxon>Ochrophyta</taxon>
        <taxon>Bacillariophyta</taxon>
        <taxon>Coscinodiscophyceae</taxon>
        <taxon>Chaetocerotophycidae</taxon>
        <taxon>Chaetocerotales</taxon>
        <taxon>Chaetocerotaceae</taxon>
        <taxon>Chaetoceros</taxon>
    </lineage>
</organism>
<sequence length="368" mass="41974">MSSKDSQEGKPFVAMVDCRPRTEDNAARSIVPSSLLDIKDPCTGEKRQYLTTKSKKRKPSVFEIQSLPHPRSDDYSAFFVQSRVISNPHMHMVTPVDPLYLLLPYFTSQEKWQPFDQLIQSKQIPSEQLDCLDMKQLKHLFEVNDAYGDDLILYRFSKEKTLTWLQKKLNKVQEFLKAQFLLKQQRKAVDERNTGGAFNSTFNLGGSDDIAQEEKKECDDVQCKIDKDDERQIKYFAVQILCEYLGNFWRKEFLKAQAMDDSILGLKKSTKAKSETQSKEVKPEVTSTLSTSSSSDNQLFSNPGMSEADKLMHYTMGSGESNTEEQKTKKRKEAPKSAGLKSLSKVNTKGMKSMTSFFSTKPKAKKAK</sequence>
<name>A0AAD3CKM9_9STRA</name>
<proteinExistence type="predicted"/>
<dbReference type="EMBL" id="BLLK01000022">
    <property type="protein sequence ID" value="GFH47308.1"/>
    <property type="molecule type" value="Genomic_DNA"/>
</dbReference>
<keyword evidence="3" id="KW-1185">Reference proteome</keyword>
<dbReference type="Gene3D" id="1.10.20.120">
    <property type="match status" value="1"/>
</dbReference>
<protein>
    <submittedName>
        <fullName evidence="2">Uncharacterized protein</fullName>
    </submittedName>
</protein>
<dbReference type="GO" id="GO:0032299">
    <property type="term" value="C:ribonuclease H2 complex"/>
    <property type="evidence" value="ECO:0007669"/>
    <property type="project" value="InterPro"/>
</dbReference>
<dbReference type="InterPro" id="IPR040456">
    <property type="entry name" value="RNase_H2_suB"/>
</dbReference>
<feature type="compositionally biased region" description="Low complexity" evidence="1">
    <location>
        <begin position="286"/>
        <end position="295"/>
    </location>
</feature>
<dbReference type="Proteomes" id="UP001054902">
    <property type="component" value="Unassembled WGS sequence"/>
</dbReference>
<feature type="compositionally biased region" description="Basic and acidic residues" evidence="1">
    <location>
        <begin position="272"/>
        <end position="283"/>
    </location>
</feature>
<dbReference type="GO" id="GO:0006401">
    <property type="term" value="P:RNA catabolic process"/>
    <property type="evidence" value="ECO:0007669"/>
    <property type="project" value="TreeGrafter"/>
</dbReference>
<feature type="region of interest" description="Disordered" evidence="1">
    <location>
        <begin position="270"/>
        <end position="368"/>
    </location>
</feature>
<reference evidence="2 3" key="1">
    <citation type="journal article" date="2021" name="Sci. Rep.">
        <title>The genome of the diatom Chaetoceros tenuissimus carries an ancient integrated fragment of an extant virus.</title>
        <authorList>
            <person name="Hongo Y."/>
            <person name="Kimura K."/>
            <person name="Takaki Y."/>
            <person name="Yoshida Y."/>
            <person name="Baba S."/>
            <person name="Kobayashi G."/>
            <person name="Nagasaki K."/>
            <person name="Hano T."/>
            <person name="Tomaru Y."/>
        </authorList>
    </citation>
    <scope>NUCLEOTIDE SEQUENCE [LARGE SCALE GENOMIC DNA]</scope>
    <source>
        <strain evidence="2 3">NIES-3715</strain>
    </source>
</reference>
<dbReference type="AlphaFoldDB" id="A0AAD3CKM9"/>
<dbReference type="GO" id="GO:0005654">
    <property type="term" value="C:nucleoplasm"/>
    <property type="evidence" value="ECO:0007669"/>
    <property type="project" value="TreeGrafter"/>
</dbReference>
<accession>A0AAD3CKM9</accession>
<comment type="caution">
    <text evidence="2">The sequence shown here is derived from an EMBL/GenBank/DDBJ whole genome shotgun (WGS) entry which is preliminary data.</text>
</comment>
<dbReference type="Gene3D" id="2.20.25.530">
    <property type="match status" value="1"/>
</dbReference>
<evidence type="ECO:0000313" key="2">
    <source>
        <dbReference type="EMBL" id="GFH47308.1"/>
    </source>
</evidence>
<dbReference type="PANTHER" id="PTHR13383">
    <property type="entry name" value="RIBONUCLEASE H2 SUBUNIT B"/>
    <property type="match status" value="1"/>
</dbReference>
<dbReference type="PANTHER" id="PTHR13383:SF11">
    <property type="entry name" value="RIBONUCLEASE H2 SUBUNIT B"/>
    <property type="match status" value="1"/>
</dbReference>
<evidence type="ECO:0000313" key="3">
    <source>
        <dbReference type="Proteomes" id="UP001054902"/>
    </source>
</evidence>
<gene>
    <name evidence="2" type="ORF">CTEN210_03783</name>
</gene>